<protein>
    <submittedName>
        <fullName evidence="3">Putative RNA-directed DNA polymerase from transposon BS</fullName>
    </submittedName>
</protein>
<dbReference type="AlphaFoldDB" id="A0A2B4RXQ9"/>
<gene>
    <name evidence="3" type="primary">RTase</name>
    <name evidence="3" type="ORF">AWC38_SpisGene12249</name>
</gene>
<dbReference type="PROSITE" id="PS50878">
    <property type="entry name" value="RT_POL"/>
    <property type="match status" value="1"/>
</dbReference>
<keyword evidence="3" id="KW-0548">Nucleotidyltransferase</keyword>
<feature type="region of interest" description="Disordered" evidence="1">
    <location>
        <begin position="33"/>
        <end position="61"/>
    </location>
</feature>
<dbReference type="GO" id="GO:0003964">
    <property type="term" value="F:RNA-directed DNA polymerase activity"/>
    <property type="evidence" value="ECO:0007669"/>
    <property type="project" value="UniProtKB-KW"/>
</dbReference>
<reference evidence="4" key="1">
    <citation type="journal article" date="2017" name="bioRxiv">
        <title>Comparative analysis of the genomes of Stylophora pistillata and Acropora digitifera provides evidence for extensive differences between species of corals.</title>
        <authorList>
            <person name="Voolstra C.R."/>
            <person name="Li Y."/>
            <person name="Liew Y.J."/>
            <person name="Baumgarten S."/>
            <person name="Zoccola D."/>
            <person name="Flot J.-F."/>
            <person name="Tambutte S."/>
            <person name="Allemand D."/>
            <person name="Aranda M."/>
        </authorList>
    </citation>
    <scope>NUCLEOTIDE SEQUENCE [LARGE SCALE GENOMIC DNA]</scope>
</reference>
<dbReference type="PANTHER" id="PTHR33332">
    <property type="entry name" value="REVERSE TRANSCRIPTASE DOMAIN-CONTAINING PROTEIN"/>
    <property type="match status" value="1"/>
</dbReference>
<sequence length="666" mass="76058">MEQITPQVTDDDGDSHIPSITFVNDSTVEIVAVGEVPDQEDEYDTDSGSDMDDDDHDSYPHTTTLTRKMQEKQMDIHLRYWNNLSSEVRTRYFGSHGTADNLMEHFTKSVLDSGLSVKDITQVSMDGPNANWKVFGDLRKKSVTTMALLSSKITLPAINNIYERILVVQLNDFYSSILSDCLSSYRQFHSCETSLLRMTEWRSMRDDGKLVGIVSMDLSKAFDVIQHPLLLTKLKAHGLDEDSCALLRDYLSNRQQRVKIGDTFSSWNIVKRGVPQGSVLGPTLFHIFVNDLFYHIKRAKLDAYADDHQIYHSEKDPIALEECLCKEVEKANQWYNDNGVYVCMYNIGSCGLRVVHNSFKSGMDATGWQVSSFLSSLYYLFKDAPTRKEDLFISTGTAEARKVNKPKNKSYEVIKDCLKDPCFTATLHFFKCVAPQLQPFLSKYPTDRPMIPFLSDDLCLIIRSLIRRFIKPDQLETSADKLVKIDVADHKMHASNKRVDIGFASEKLKSTSDCKPSERQIMEFRVECKTSLMELLKKVLQNCPVSYSLVRHLSCLNPVMTATKKEDCLNKFKVLTLLLNSGRVEDKDCDTLLQQYGMLVDNIPVFENHIFADFNSSVDRVDRLFNECVAGESYTGLFEVVKLLLVLASQLWRESLASTRKWKWRT</sequence>
<feature type="domain" description="Reverse transcriptase" evidence="2">
    <location>
        <begin position="104"/>
        <end position="370"/>
    </location>
</feature>
<feature type="compositionally biased region" description="Acidic residues" evidence="1">
    <location>
        <begin position="37"/>
        <end position="56"/>
    </location>
</feature>
<dbReference type="SUPFAM" id="SSF56672">
    <property type="entry name" value="DNA/RNA polymerases"/>
    <property type="match status" value="1"/>
</dbReference>
<dbReference type="InterPro" id="IPR043502">
    <property type="entry name" value="DNA/RNA_pol_sf"/>
</dbReference>
<keyword evidence="4" id="KW-1185">Reference proteome</keyword>
<keyword evidence="3" id="KW-0695">RNA-directed DNA polymerase</keyword>
<organism evidence="3 4">
    <name type="scientific">Stylophora pistillata</name>
    <name type="common">Smooth cauliflower coral</name>
    <dbReference type="NCBI Taxonomy" id="50429"/>
    <lineage>
        <taxon>Eukaryota</taxon>
        <taxon>Metazoa</taxon>
        <taxon>Cnidaria</taxon>
        <taxon>Anthozoa</taxon>
        <taxon>Hexacorallia</taxon>
        <taxon>Scleractinia</taxon>
        <taxon>Astrocoeniina</taxon>
        <taxon>Pocilloporidae</taxon>
        <taxon>Stylophora</taxon>
    </lineage>
</organism>
<evidence type="ECO:0000313" key="4">
    <source>
        <dbReference type="Proteomes" id="UP000225706"/>
    </source>
</evidence>
<name>A0A2B4RXQ9_STYPI</name>
<keyword evidence="3" id="KW-0808">Transferase</keyword>
<dbReference type="Pfam" id="PF00078">
    <property type="entry name" value="RVT_1"/>
    <property type="match status" value="1"/>
</dbReference>
<evidence type="ECO:0000313" key="3">
    <source>
        <dbReference type="EMBL" id="PFX23234.1"/>
    </source>
</evidence>
<dbReference type="Proteomes" id="UP000225706">
    <property type="component" value="Unassembled WGS sequence"/>
</dbReference>
<proteinExistence type="predicted"/>
<dbReference type="InterPro" id="IPR000477">
    <property type="entry name" value="RT_dom"/>
</dbReference>
<dbReference type="EMBL" id="LSMT01000214">
    <property type="protein sequence ID" value="PFX23234.1"/>
    <property type="molecule type" value="Genomic_DNA"/>
</dbReference>
<evidence type="ECO:0000256" key="1">
    <source>
        <dbReference type="SAM" id="MobiDB-lite"/>
    </source>
</evidence>
<accession>A0A2B4RXQ9</accession>
<evidence type="ECO:0000259" key="2">
    <source>
        <dbReference type="PROSITE" id="PS50878"/>
    </source>
</evidence>
<dbReference type="OrthoDB" id="5985117at2759"/>
<comment type="caution">
    <text evidence="3">The sequence shown here is derived from an EMBL/GenBank/DDBJ whole genome shotgun (WGS) entry which is preliminary data.</text>
</comment>